<sequence length="609" mass="70738">MKRHLFPNKIFQLVTQNFSDSIFHFLFLSAVIFFGLIVFRNFFDFSLWGDDWMLMFYTLEHKLAGNASGIFFSAYGGQAILMDLIKNNVGFEPRFYYYASFFLRSFACLSIYFLCFVVTKKKVIAFLAAIFFITSFAGIESTSWVHNSINYLSLALMNFGFILIFQDISSKKFITRKILISYTLFTLAIILAVVRMHGLIFLYPILEASFVFANNSKKRYAILRSIIVVSIFLVLGKLGLFGNLGILATSRVNAGLFDFINRSGENIYKVILFPFGSFLNTLFPLYIFEKNYLAKTILFDIYFNLPEIFLWGLPLFALGMLFYRKVKRGFWLFLIIWVFWLAFLFLVNKGFPNSLGLQGSEVLLGGAVFTLFLNIILAAYCMKAKKIWTTFIFLLSWPFCFLIIPHVLYTSHTTIESFSRYMTLPSGGSQILLAFGLFSILTLNTNRILKGFVYFIVFSISFFIIISNLKGTKYFFDSSTYRFNSRVSSVWASLNKSAAETHDKGRIRIFVFDYDNFEAYQAMIGFGGWYRYAFENGIQDRQKLVIFLGKHETDQIIEAFKDPSYGLRMWGPVIKDNLRLEDIFGFELRGDRVERNDSFIRDRLRRYEI</sequence>
<evidence type="ECO:0000256" key="1">
    <source>
        <dbReference type="SAM" id="Phobius"/>
    </source>
</evidence>
<feature type="transmembrane region" description="Helical" evidence="1">
    <location>
        <begin position="267"/>
        <end position="288"/>
    </location>
</feature>
<dbReference type="EMBL" id="MGHA01000043">
    <property type="protein sequence ID" value="OGM58654.1"/>
    <property type="molecule type" value="Genomic_DNA"/>
</dbReference>
<feature type="transmembrane region" description="Helical" evidence="1">
    <location>
        <begin position="428"/>
        <end position="445"/>
    </location>
</feature>
<reference evidence="2 3" key="1">
    <citation type="journal article" date="2016" name="Nat. Commun.">
        <title>Thousands of microbial genomes shed light on interconnected biogeochemical processes in an aquifer system.</title>
        <authorList>
            <person name="Anantharaman K."/>
            <person name="Brown C.T."/>
            <person name="Hug L.A."/>
            <person name="Sharon I."/>
            <person name="Castelle C.J."/>
            <person name="Probst A.J."/>
            <person name="Thomas B.C."/>
            <person name="Singh A."/>
            <person name="Wilkins M.J."/>
            <person name="Karaoz U."/>
            <person name="Brodie E.L."/>
            <person name="Williams K.H."/>
            <person name="Hubbard S.S."/>
            <person name="Banfield J.F."/>
        </authorList>
    </citation>
    <scope>NUCLEOTIDE SEQUENCE [LARGE SCALE GENOMIC DNA]</scope>
</reference>
<proteinExistence type="predicted"/>
<keyword evidence="1" id="KW-0472">Membrane</keyword>
<organism evidence="2 3">
    <name type="scientific">Candidatus Woesebacteria bacterium RIFCSPLOWO2_01_FULL_37_19</name>
    <dbReference type="NCBI Taxonomy" id="1802514"/>
    <lineage>
        <taxon>Bacteria</taxon>
        <taxon>Candidatus Woeseibacteriota</taxon>
    </lineage>
</organism>
<gene>
    <name evidence="2" type="ORF">A2955_02715</name>
</gene>
<feature type="transmembrane region" description="Helical" evidence="1">
    <location>
        <begin position="151"/>
        <end position="168"/>
    </location>
</feature>
<feature type="transmembrane region" description="Helical" evidence="1">
    <location>
        <begin position="330"/>
        <end position="347"/>
    </location>
</feature>
<evidence type="ECO:0000313" key="2">
    <source>
        <dbReference type="EMBL" id="OGM58654.1"/>
    </source>
</evidence>
<feature type="transmembrane region" description="Helical" evidence="1">
    <location>
        <begin position="226"/>
        <end position="246"/>
    </location>
</feature>
<comment type="caution">
    <text evidence="2">The sequence shown here is derived from an EMBL/GenBank/DDBJ whole genome shotgun (WGS) entry which is preliminary data.</text>
</comment>
<feature type="transmembrane region" description="Helical" evidence="1">
    <location>
        <begin position="21"/>
        <end position="43"/>
    </location>
</feature>
<keyword evidence="1" id="KW-1133">Transmembrane helix</keyword>
<dbReference type="Proteomes" id="UP000177501">
    <property type="component" value="Unassembled WGS sequence"/>
</dbReference>
<feature type="transmembrane region" description="Helical" evidence="1">
    <location>
        <begin position="452"/>
        <end position="469"/>
    </location>
</feature>
<feature type="transmembrane region" description="Helical" evidence="1">
    <location>
        <begin position="362"/>
        <end position="380"/>
    </location>
</feature>
<feature type="transmembrane region" description="Helical" evidence="1">
    <location>
        <begin position="387"/>
        <end position="408"/>
    </location>
</feature>
<feature type="transmembrane region" description="Helical" evidence="1">
    <location>
        <begin position="123"/>
        <end position="139"/>
    </location>
</feature>
<feature type="transmembrane region" description="Helical" evidence="1">
    <location>
        <begin position="95"/>
        <end position="116"/>
    </location>
</feature>
<protein>
    <recommendedName>
        <fullName evidence="4">Glycosyltransferase RgtA/B/C/D-like domain-containing protein</fullName>
    </recommendedName>
</protein>
<evidence type="ECO:0000313" key="3">
    <source>
        <dbReference type="Proteomes" id="UP000177501"/>
    </source>
</evidence>
<keyword evidence="1" id="KW-0812">Transmembrane</keyword>
<accession>A0A1F8B3Q8</accession>
<feature type="transmembrane region" description="Helical" evidence="1">
    <location>
        <begin position="180"/>
        <end position="206"/>
    </location>
</feature>
<dbReference type="AlphaFoldDB" id="A0A1F8B3Q8"/>
<evidence type="ECO:0008006" key="4">
    <source>
        <dbReference type="Google" id="ProtNLM"/>
    </source>
</evidence>
<name>A0A1F8B3Q8_9BACT</name>
<feature type="transmembrane region" description="Helical" evidence="1">
    <location>
        <begin position="308"/>
        <end position="323"/>
    </location>
</feature>